<evidence type="ECO:0000256" key="1">
    <source>
        <dbReference type="SAM" id="Phobius"/>
    </source>
</evidence>
<keyword evidence="1" id="KW-0812">Transmembrane</keyword>
<feature type="transmembrane region" description="Helical" evidence="1">
    <location>
        <begin position="68"/>
        <end position="86"/>
    </location>
</feature>
<dbReference type="EMBL" id="PSZO01000004">
    <property type="protein sequence ID" value="TCG11639.1"/>
    <property type="molecule type" value="Genomic_DNA"/>
</dbReference>
<accession>A0A4R0XV87</accession>
<feature type="transmembrane region" description="Helical" evidence="1">
    <location>
        <begin position="313"/>
        <end position="333"/>
    </location>
</feature>
<keyword evidence="1" id="KW-0472">Membrane</keyword>
<comment type="caution">
    <text evidence="2">The sequence shown here is derived from an EMBL/GenBank/DDBJ whole genome shotgun (WGS) entry which is preliminary data.</text>
</comment>
<proteinExistence type="predicted"/>
<dbReference type="AlphaFoldDB" id="A0A4R0XV87"/>
<reference evidence="2 3" key="1">
    <citation type="submission" date="2018-02" db="EMBL/GenBank/DDBJ databases">
        <title>Mycoplasma marinum and Mycoplasma todarodis sp. nov., moderately halophilic and psychrotolerant mycoplasmas isolated from cephalopods.</title>
        <authorList>
            <person name="Viver T."/>
        </authorList>
    </citation>
    <scope>NUCLEOTIDE SEQUENCE [LARGE SCALE GENOMIC DNA]</scope>
    <source>
        <strain evidence="2 3">PE</strain>
    </source>
</reference>
<evidence type="ECO:0000313" key="3">
    <source>
        <dbReference type="Proteomes" id="UP000294192"/>
    </source>
</evidence>
<feature type="transmembrane region" description="Helical" evidence="1">
    <location>
        <begin position="133"/>
        <end position="153"/>
    </location>
</feature>
<evidence type="ECO:0000313" key="2">
    <source>
        <dbReference type="EMBL" id="TCG11639.1"/>
    </source>
</evidence>
<sequence>MLNKPGKITNNQSLIFLKNIYKAKAFKLLLVQLLLLLIIILGAIIFHFNNEELKNASAWYNIKFFGEVTLFLEWAYFFAYIHIYFYEYDLRKKVIQKAQLNNKNIQYLEKKFQLNISEDKTFWFNLKTCRISFCYWFPFINIASFLACLLFVISKKEKEKEMQEINFDLINEDPAEDERQKKLTKNIKLKREFKRESISFSNMLEFKMWFIGFLLLLIMSIFLQTQVKSQIKKSLSLSEEEFSNIWISISATLLICYLSASFLTTLKAKCLRKIINSVEINESNIKHIEKVLEIDLTTKRSTFELFKVAKLKWYYWLPVINVCCLVLLLINAFNFNKNVNNKINEINILTYQNIKKESVK</sequence>
<gene>
    <name evidence="2" type="ORF">C4B24_01585</name>
</gene>
<feature type="transmembrane region" description="Helical" evidence="1">
    <location>
        <begin position="244"/>
        <end position="263"/>
    </location>
</feature>
<organism evidence="2 3">
    <name type="scientific">Mycoplasma marinum</name>
    <dbReference type="NCBI Taxonomy" id="1937190"/>
    <lineage>
        <taxon>Bacteria</taxon>
        <taxon>Bacillati</taxon>
        <taxon>Mycoplasmatota</taxon>
        <taxon>Mollicutes</taxon>
        <taxon>Mycoplasmataceae</taxon>
        <taxon>Mycoplasma</taxon>
    </lineage>
</organism>
<keyword evidence="3" id="KW-1185">Reference proteome</keyword>
<feature type="transmembrane region" description="Helical" evidence="1">
    <location>
        <begin position="28"/>
        <end position="48"/>
    </location>
</feature>
<dbReference type="Proteomes" id="UP000294192">
    <property type="component" value="Unassembled WGS sequence"/>
</dbReference>
<name>A0A4R0XV87_9MOLU</name>
<feature type="transmembrane region" description="Helical" evidence="1">
    <location>
        <begin position="206"/>
        <end position="223"/>
    </location>
</feature>
<protein>
    <submittedName>
        <fullName evidence="2">Uncharacterized protein</fullName>
    </submittedName>
</protein>
<keyword evidence="1" id="KW-1133">Transmembrane helix</keyword>
<dbReference type="RefSeq" id="WP_131598689.1">
    <property type="nucleotide sequence ID" value="NZ_CBDBYK010000002.1"/>
</dbReference>